<reference evidence="2 3" key="1">
    <citation type="submission" date="2019-06" db="EMBL/GenBank/DDBJ databases">
        <title>Description of Kitasatospora acidophila sp. nov. isolated from pine grove soil, and reclassification of Streptomyces novaecaesareae to Kitasatospora novaeceasareae comb. nov.</title>
        <authorList>
            <person name="Kim M.J."/>
        </authorList>
    </citation>
    <scope>NUCLEOTIDE SEQUENCE [LARGE SCALE GENOMIC DNA]</scope>
    <source>
        <strain evidence="2 3">MMS16-CNU292</strain>
    </source>
</reference>
<dbReference type="AlphaFoldDB" id="A0A540WEM0"/>
<accession>A0A540WEM0</accession>
<organism evidence="2 3">
    <name type="scientific">Kitasatospora acidiphila</name>
    <dbReference type="NCBI Taxonomy" id="2567942"/>
    <lineage>
        <taxon>Bacteria</taxon>
        <taxon>Bacillati</taxon>
        <taxon>Actinomycetota</taxon>
        <taxon>Actinomycetes</taxon>
        <taxon>Kitasatosporales</taxon>
        <taxon>Streptomycetaceae</taxon>
        <taxon>Kitasatospora</taxon>
    </lineage>
</organism>
<evidence type="ECO:0000313" key="2">
    <source>
        <dbReference type="EMBL" id="TQF06844.1"/>
    </source>
</evidence>
<feature type="region of interest" description="Disordered" evidence="1">
    <location>
        <begin position="355"/>
        <end position="385"/>
    </location>
</feature>
<sequence>MNNAFKELLPHFKATEIDFDKTNQELHGEVDVRGRQWEIKPLSLKLTKFPGQKPDDPLFAKLSEQLLAQQVSPINFKKLSPITITEAEMVPYTGFSARGILQPSIPVLRNNPIDVVFDGGDIFFEKTFDAKNLPLPAPLKVTSGGITVSAGTNGFQVGGTLSLALGTVATGKISASVDAKQNFAIDGQLDFDKTLFQPAALGFTYRKSGSDYSWGINGTLGIPANKVPGIKKALVHASYTNNKFAIDGSADLAIPGLQSGSLAISYADQTGLTIGGTLAFAPSAFIESGSLDATVTKQPPNHWSVAASGTVKPKIPGINTTLNASYNDGIYTIEGTVAYARGMLAGSLTVGLTNQPLGADGRPDAGPPKPGAPKGGGAPQASGPLRPYGSGALTAKIAPWLQATAGVQIQKDGSVQLMGEIKLPDSINLFDPIEVQKNILNVGIDIPIVGVSAGPIHAGIFATVQGGLTASAGVGPGQLKQLGLKVQYNPEHEDQTQITGTAQLNIPAHAGLRLYVRGGIGAGIPGVNAEAGLEIGGQLGIQGGVQAGVTVNWTRRRAW</sequence>
<proteinExistence type="predicted"/>
<dbReference type="RefSeq" id="WP_141637251.1">
    <property type="nucleotide sequence ID" value="NZ_VIGB01000003.1"/>
</dbReference>
<comment type="caution">
    <text evidence="2">The sequence shown here is derived from an EMBL/GenBank/DDBJ whole genome shotgun (WGS) entry which is preliminary data.</text>
</comment>
<keyword evidence="3" id="KW-1185">Reference proteome</keyword>
<evidence type="ECO:0000256" key="1">
    <source>
        <dbReference type="SAM" id="MobiDB-lite"/>
    </source>
</evidence>
<dbReference type="Proteomes" id="UP000319103">
    <property type="component" value="Unassembled WGS sequence"/>
</dbReference>
<dbReference type="EMBL" id="VIGB01000003">
    <property type="protein sequence ID" value="TQF06844.1"/>
    <property type="molecule type" value="Genomic_DNA"/>
</dbReference>
<name>A0A540WEM0_9ACTN</name>
<evidence type="ECO:0000313" key="3">
    <source>
        <dbReference type="Proteomes" id="UP000319103"/>
    </source>
</evidence>
<protein>
    <submittedName>
        <fullName evidence="2">Uncharacterized protein</fullName>
    </submittedName>
</protein>
<dbReference type="OrthoDB" id="5400814at2"/>
<gene>
    <name evidence="2" type="ORF">E6W39_37475</name>
</gene>